<feature type="signal peptide" evidence="2">
    <location>
        <begin position="1"/>
        <end position="18"/>
    </location>
</feature>
<reference evidence="5" key="1">
    <citation type="submission" date="2016-10" db="EMBL/GenBank/DDBJ databases">
        <authorList>
            <person name="Varghese N."/>
            <person name="Submissions S."/>
        </authorList>
    </citation>
    <scope>NUCLEOTIDE SEQUENCE [LARGE SCALE GENOMIC DNA]</scope>
    <source>
        <strain evidence="5">DSM 24213</strain>
    </source>
</reference>
<evidence type="ECO:0000256" key="1">
    <source>
        <dbReference type="SAM" id="MobiDB-lite"/>
    </source>
</evidence>
<gene>
    <name evidence="4" type="ORF">SAMN05216217_102338</name>
</gene>
<dbReference type="RefSeq" id="WP_093472985.1">
    <property type="nucleotide sequence ID" value="NZ_FOUI01000002.1"/>
</dbReference>
<keyword evidence="4" id="KW-0808">Transferase</keyword>
<protein>
    <submittedName>
        <fullName evidence="4">Rhodanese-related sulfurtransferase</fullName>
    </submittedName>
</protein>
<dbReference type="SMART" id="SM00450">
    <property type="entry name" value="RHOD"/>
    <property type="match status" value="1"/>
</dbReference>
<organism evidence="4 5">
    <name type="scientific">Halopseudomonas yangmingensis</name>
    <dbReference type="NCBI Taxonomy" id="1720063"/>
    <lineage>
        <taxon>Bacteria</taxon>
        <taxon>Pseudomonadati</taxon>
        <taxon>Pseudomonadota</taxon>
        <taxon>Gammaproteobacteria</taxon>
        <taxon>Pseudomonadales</taxon>
        <taxon>Pseudomonadaceae</taxon>
        <taxon>Halopseudomonas</taxon>
    </lineage>
</organism>
<accession>A0A1I4PI59</accession>
<evidence type="ECO:0000256" key="2">
    <source>
        <dbReference type="SAM" id="SignalP"/>
    </source>
</evidence>
<dbReference type="OrthoDB" id="7835227at2"/>
<dbReference type="InterPro" id="IPR001763">
    <property type="entry name" value="Rhodanese-like_dom"/>
</dbReference>
<evidence type="ECO:0000313" key="5">
    <source>
        <dbReference type="Proteomes" id="UP000243629"/>
    </source>
</evidence>
<dbReference type="GO" id="GO:0016740">
    <property type="term" value="F:transferase activity"/>
    <property type="evidence" value="ECO:0007669"/>
    <property type="project" value="UniProtKB-KW"/>
</dbReference>
<name>A0A1I4PI59_9GAMM</name>
<dbReference type="InterPro" id="IPR036873">
    <property type="entry name" value="Rhodanese-like_dom_sf"/>
</dbReference>
<dbReference type="SUPFAM" id="SSF52821">
    <property type="entry name" value="Rhodanese/Cell cycle control phosphatase"/>
    <property type="match status" value="1"/>
</dbReference>
<dbReference type="Pfam" id="PF00581">
    <property type="entry name" value="Rhodanese"/>
    <property type="match status" value="1"/>
</dbReference>
<feature type="domain" description="Rhodanese" evidence="3">
    <location>
        <begin position="35"/>
        <end position="152"/>
    </location>
</feature>
<proteinExistence type="predicted"/>
<dbReference type="Proteomes" id="UP000243629">
    <property type="component" value="Unassembled WGS sequence"/>
</dbReference>
<dbReference type="Gene3D" id="3.40.250.10">
    <property type="entry name" value="Rhodanese-like domain"/>
    <property type="match status" value="1"/>
</dbReference>
<dbReference type="PROSITE" id="PS50206">
    <property type="entry name" value="RHODANESE_3"/>
    <property type="match status" value="1"/>
</dbReference>
<dbReference type="AlphaFoldDB" id="A0A1I4PI59"/>
<evidence type="ECO:0000259" key="3">
    <source>
        <dbReference type="PROSITE" id="PS50206"/>
    </source>
</evidence>
<dbReference type="EMBL" id="FOUI01000002">
    <property type="protein sequence ID" value="SFM27236.1"/>
    <property type="molecule type" value="Genomic_DNA"/>
</dbReference>
<sequence length="178" mass="19711">MKYWITLLALAFTSNLLADDFGITPADTHALVTQQPDKVLFIDVRDPVEIMFIGHPQGADANIPFLLVDRSDFDAQNTRFRLNQNPDFAASVDAALAAKGLDRSAPVITICRSGSERGEPSASFLREQGFADVRYVINGFQGSSRKDAPQQGMRTENGWQNEGLPWSARINPETIFRP</sequence>
<feature type="region of interest" description="Disordered" evidence="1">
    <location>
        <begin position="142"/>
        <end position="164"/>
    </location>
</feature>
<feature type="chain" id="PRO_5017440222" evidence="2">
    <location>
        <begin position="19"/>
        <end position="178"/>
    </location>
</feature>
<dbReference type="STRING" id="1720063.SAMN05216217_102338"/>
<keyword evidence="5" id="KW-1185">Reference proteome</keyword>
<keyword evidence="2" id="KW-0732">Signal</keyword>
<evidence type="ECO:0000313" key="4">
    <source>
        <dbReference type="EMBL" id="SFM27236.1"/>
    </source>
</evidence>